<dbReference type="EMBL" id="WCRS01000022">
    <property type="protein sequence ID" value="KAB4469602.1"/>
    <property type="molecule type" value="Genomic_DNA"/>
</dbReference>
<evidence type="ECO:0000313" key="2">
    <source>
        <dbReference type="EMBL" id="KAB4469602.1"/>
    </source>
</evidence>
<reference evidence="2 3" key="1">
    <citation type="journal article" date="2019" name="Nat. Med.">
        <title>A library of human gut bacterial isolates paired with longitudinal multiomics data enables mechanistic microbiome research.</title>
        <authorList>
            <person name="Poyet M."/>
            <person name="Groussin M."/>
            <person name="Gibbons S.M."/>
            <person name="Avila-Pacheco J."/>
            <person name="Jiang X."/>
            <person name="Kearney S.M."/>
            <person name="Perrotta A.R."/>
            <person name="Berdy B."/>
            <person name="Zhao S."/>
            <person name="Lieberman T.D."/>
            <person name="Swanson P.K."/>
            <person name="Smith M."/>
            <person name="Roesemann S."/>
            <person name="Alexander J.E."/>
            <person name="Rich S.A."/>
            <person name="Livny J."/>
            <person name="Vlamakis H."/>
            <person name="Clish C."/>
            <person name="Bullock K."/>
            <person name="Deik A."/>
            <person name="Scott J."/>
            <person name="Pierce K.A."/>
            <person name="Xavier R.J."/>
            <person name="Alm E.J."/>
        </authorList>
    </citation>
    <scope>NUCLEOTIDE SEQUENCE [LARGE SCALE GENOMIC DNA]</scope>
    <source>
        <strain evidence="2 3">BIOML-A156</strain>
    </source>
</reference>
<sequence length="230" mass="26725">MEGYVYIMTNASMPGLLKIGCTTRSPEIRRRELSRSSGIPKDFEIEYEIFSPNMNLLEAKVHHILSPHRVNCKREFFKYNIDKAIDVIRTLSAEIVLDYFYKFSGVNETFDSYEAIDILGALKQKYFNLVSTGIISVRMYQTKLRCYLEIVKERLICQYEENRAPLIDQNIHRIDLGFIAYGEDDIMFDPSKPVSRNAKLFIDEFDIISIANCCSELLIDKAYENMYSDA</sequence>
<feature type="domain" description="Bacteriophage T5 Orf172 DNA-binding" evidence="1">
    <location>
        <begin position="11"/>
        <end position="91"/>
    </location>
</feature>
<dbReference type="InterPro" id="IPR018306">
    <property type="entry name" value="Phage_T5_Orf172_DNA-bd"/>
</dbReference>
<dbReference type="Proteomes" id="UP000488521">
    <property type="component" value="Unassembled WGS sequence"/>
</dbReference>
<dbReference type="SMART" id="SM00974">
    <property type="entry name" value="T5orf172"/>
    <property type="match status" value="1"/>
</dbReference>
<dbReference type="AlphaFoldDB" id="A0A6I0S4P7"/>
<proteinExistence type="predicted"/>
<gene>
    <name evidence="2" type="ORF">GAN59_21465</name>
</gene>
<accession>A0A6I0S4P7</accession>
<comment type="caution">
    <text evidence="2">The sequence shown here is derived from an EMBL/GenBank/DDBJ whole genome shotgun (WGS) entry which is preliminary data.</text>
</comment>
<evidence type="ECO:0000313" key="3">
    <source>
        <dbReference type="Proteomes" id="UP000488521"/>
    </source>
</evidence>
<dbReference type="Pfam" id="PF10544">
    <property type="entry name" value="T5orf172"/>
    <property type="match status" value="1"/>
</dbReference>
<name>A0A6I0S4P7_BACT4</name>
<protein>
    <submittedName>
        <fullName evidence="2">GIY-YIG nuclease family protein</fullName>
    </submittedName>
</protein>
<organism evidence="2 3">
    <name type="scientific">Bacteroides thetaiotaomicron</name>
    <dbReference type="NCBI Taxonomy" id="818"/>
    <lineage>
        <taxon>Bacteria</taxon>
        <taxon>Pseudomonadati</taxon>
        <taxon>Bacteroidota</taxon>
        <taxon>Bacteroidia</taxon>
        <taxon>Bacteroidales</taxon>
        <taxon>Bacteroidaceae</taxon>
        <taxon>Bacteroides</taxon>
    </lineage>
</organism>
<evidence type="ECO:0000259" key="1">
    <source>
        <dbReference type="SMART" id="SM00974"/>
    </source>
</evidence>